<feature type="transmembrane region" description="Helical" evidence="6">
    <location>
        <begin position="67"/>
        <end position="84"/>
    </location>
</feature>
<dbReference type="RefSeq" id="WP_092592774.1">
    <property type="nucleotide sequence ID" value="NZ_FMWL01000021.1"/>
</dbReference>
<feature type="transmembrane region" description="Helical" evidence="6">
    <location>
        <begin position="133"/>
        <end position="153"/>
    </location>
</feature>
<dbReference type="Proteomes" id="UP000199208">
    <property type="component" value="Unassembled WGS sequence"/>
</dbReference>
<evidence type="ECO:0000256" key="6">
    <source>
        <dbReference type="RuleBase" id="RU365102"/>
    </source>
</evidence>
<dbReference type="AlphaFoldDB" id="A0A1G5S7T2"/>
<evidence type="ECO:0000256" key="5">
    <source>
        <dbReference type="ARBA" id="ARBA00023136"/>
    </source>
</evidence>
<evidence type="ECO:0000256" key="2">
    <source>
        <dbReference type="ARBA" id="ARBA00009190"/>
    </source>
</evidence>
<sequence length="367" mass="40539">MFAEYFQALALIFIAEMGDKTQILSMAFATKFKIRQILIGVALGAALNHGLAIAFGTLLSRYVPLELLQLVAGVLFLFFAFWSLQAQEAEEEDVKSAYGPVLTVALAFFLGELGDKTQLTALTLSAGAKSPVMVLAGTVSGMVLTSLIGILVGIKLGDKIKELHLKLGAFSVFMFFGLQKIFTSPLTGSWSWLVWIPLLAALAVLSYFRITGFRRALSMIEKTQFQARLEDLRAFAGTLRNEVEMLCKGEVSCSTCIGEACLVGYMKKILDQAAHHVEIDKSGLRNVEQLLDRSYDKQKARGILNMINRFYAEYPESFGGHGHDAFESVRLSIERIVFGAPLGEFDKYQDYKHAIEAKDSSFGLKKL</sequence>
<comment type="subcellular location">
    <subcellularLocation>
        <location evidence="1 6">Membrane</location>
        <topology evidence="1 6">Multi-pass membrane protein</topology>
    </subcellularLocation>
</comment>
<feature type="transmembrane region" description="Helical" evidence="6">
    <location>
        <begin position="37"/>
        <end position="55"/>
    </location>
</feature>
<feature type="transmembrane region" description="Helical" evidence="6">
    <location>
        <begin position="189"/>
        <end position="210"/>
    </location>
</feature>
<dbReference type="STRING" id="1120920.SAMN03080599_02935"/>
<dbReference type="Pfam" id="PF01169">
    <property type="entry name" value="GDT1"/>
    <property type="match status" value="2"/>
</dbReference>
<feature type="transmembrane region" description="Helical" evidence="6">
    <location>
        <begin position="165"/>
        <end position="183"/>
    </location>
</feature>
<dbReference type="GO" id="GO:0016020">
    <property type="term" value="C:membrane"/>
    <property type="evidence" value="ECO:0007669"/>
    <property type="project" value="UniProtKB-SubCell"/>
</dbReference>
<comment type="similarity">
    <text evidence="2 6">Belongs to the GDT1 family.</text>
</comment>
<evidence type="ECO:0000313" key="8">
    <source>
        <dbReference type="Proteomes" id="UP000199208"/>
    </source>
</evidence>
<keyword evidence="5 6" id="KW-0472">Membrane</keyword>
<reference evidence="7 8" key="1">
    <citation type="submission" date="2016-10" db="EMBL/GenBank/DDBJ databases">
        <authorList>
            <person name="de Groot N.N."/>
        </authorList>
    </citation>
    <scope>NUCLEOTIDE SEQUENCE [LARGE SCALE GENOMIC DNA]</scope>
    <source>
        <strain evidence="7 8">DSM 2784</strain>
    </source>
</reference>
<evidence type="ECO:0000256" key="4">
    <source>
        <dbReference type="ARBA" id="ARBA00022989"/>
    </source>
</evidence>
<gene>
    <name evidence="7" type="ORF">SAMN03080599_02935</name>
</gene>
<proteinExistence type="inferred from homology"/>
<dbReference type="InterPro" id="IPR001727">
    <property type="entry name" value="GDT1-like"/>
</dbReference>
<evidence type="ECO:0000256" key="1">
    <source>
        <dbReference type="ARBA" id="ARBA00004141"/>
    </source>
</evidence>
<dbReference type="OrthoDB" id="9801356at2"/>
<evidence type="ECO:0000256" key="3">
    <source>
        <dbReference type="ARBA" id="ARBA00022692"/>
    </source>
</evidence>
<keyword evidence="3 6" id="KW-0812">Transmembrane</keyword>
<name>A0A1G5S7T2_9FIRM</name>
<evidence type="ECO:0000313" key="7">
    <source>
        <dbReference type="EMBL" id="SCZ81679.1"/>
    </source>
</evidence>
<keyword evidence="8" id="KW-1185">Reference proteome</keyword>
<feature type="transmembrane region" description="Helical" evidence="6">
    <location>
        <begin position="96"/>
        <end position="113"/>
    </location>
</feature>
<dbReference type="EMBL" id="FMWL01000021">
    <property type="protein sequence ID" value="SCZ81679.1"/>
    <property type="molecule type" value="Genomic_DNA"/>
</dbReference>
<dbReference type="GO" id="GO:0046873">
    <property type="term" value="F:metal ion transmembrane transporter activity"/>
    <property type="evidence" value="ECO:0007669"/>
    <property type="project" value="InterPro"/>
</dbReference>
<dbReference type="PANTHER" id="PTHR12608:SF1">
    <property type="entry name" value="TRANSMEMBRANE PROTEIN 165"/>
    <property type="match status" value="1"/>
</dbReference>
<keyword evidence="4 6" id="KW-1133">Transmembrane helix</keyword>
<protein>
    <recommendedName>
        <fullName evidence="6">GDT1 family protein</fullName>
    </recommendedName>
</protein>
<organism evidence="7 8">
    <name type="scientific">Acidaminobacter hydrogenoformans DSM 2784</name>
    <dbReference type="NCBI Taxonomy" id="1120920"/>
    <lineage>
        <taxon>Bacteria</taxon>
        <taxon>Bacillati</taxon>
        <taxon>Bacillota</taxon>
        <taxon>Clostridia</taxon>
        <taxon>Peptostreptococcales</taxon>
        <taxon>Acidaminobacteraceae</taxon>
        <taxon>Acidaminobacter</taxon>
    </lineage>
</organism>
<accession>A0A1G5S7T2</accession>
<dbReference type="PANTHER" id="PTHR12608">
    <property type="entry name" value="TRANSMEMBRANE PROTEIN HTP-1 RELATED"/>
    <property type="match status" value="1"/>
</dbReference>